<evidence type="ECO:0000313" key="2">
    <source>
        <dbReference type="EMBL" id="KAB6128729.1"/>
    </source>
</evidence>
<protein>
    <submittedName>
        <fullName evidence="4">Uncharacterized protein</fullName>
    </submittedName>
</protein>
<dbReference type="AlphaFoldDB" id="A0A174M2U7"/>
<dbReference type="RefSeq" id="WP_008026530.1">
    <property type="nucleotide sequence ID" value="NZ_CP042282.1"/>
</dbReference>
<dbReference type="Proteomes" id="UP000434604">
    <property type="component" value="Unassembled WGS sequence"/>
</dbReference>
<keyword evidence="1" id="KW-0472">Membrane</keyword>
<evidence type="ECO:0000313" key="5">
    <source>
        <dbReference type="Proteomes" id="UP000285503"/>
    </source>
</evidence>
<reference evidence="4 5" key="1">
    <citation type="submission" date="2018-08" db="EMBL/GenBank/DDBJ databases">
        <title>A genome reference for cultivated species of the human gut microbiota.</title>
        <authorList>
            <person name="Zou Y."/>
            <person name="Xue W."/>
            <person name="Luo G."/>
        </authorList>
    </citation>
    <scope>NUCLEOTIDE SEQUENCE [LARGE SCALE GENOMIC DNA]</scope>
    <source>
        <strain evidence="4 5">AF46-11NS</strain>
    </source>
</reference>
<accession>A0A174M2U7</accession>
<reference evidence="6 7" key="2">
    <citation type="journal article" date="2019" name="Nat. Med.">
        <title>A library of human gut bacterial isolates paired with longitudinal multiomics data enables mechanistic microbiome research.</title>
        <authorList>
            <person name="Poyet M."/>
            <person name="Groussin M."/>
            <person name="Gibbons S.M."/>
            <person name="Avila-Pacheco J."/>
            <person name="Jiang X."/>
            <person name="Kearney S.M."/>
            <person name="Perrotta A.R."/>
            <person name="Berdy B."/>
            <person name="Zhao S."/>
            <person name="Lieberman T.D."/>
            <person name="Swanson P.K."/>
            <person name="Smith M."/>
            <person name="Roesemann S."/>
            <person name="Alexander J.E."/>
            <person name="Rich S.A."/>
            <person name="Livny J."/>
            <person name="Vlamakis H."/>
            <person name="Clish C."/>
            <person name="Bullock K."/>
            <person name="Deik A."/>
            <person name="Scott J."/>
            <person name="Pierce K.A."/>
            <person name="Xavier R.J."/>
            <person name="Alm E.J."/>
        </authorList>
    </citation>
    <scope>NUCLEOTIDE SEQUENCE [LARGE SCALE GENOMIC DNA]</scope>
    <source>
        <strain evidence="3 6">BIOML-A58</strain>
        <strain evidence="2 7">BIOML-A62</strain>
    </source>
</reference>
<dbReference type="Proteomes" id="UP000285503">
    <property type="component" value="Unassembled WGS sequence"/>
</dbReference>
<dbReference type="GeneID" id="69481897"/>
<proteinExistence type="predicted"/>
<sequence>MKRTTYILIGLFVAGLCVLVGGMFVMYCLGRPHFSNQINLQGEQLTKEIPACRVIWLAQTEMHTEECSVWLANSFLRVLPSKGEKNEFSCSQKVNDYLKMTVMGDTLKILLDYPLDKLLQELKEARYVAMITGDMQLNLTQEVECVVNDIYMQKIVLKNLTKDSLSINTSNSMQVDSCDFRALHVARSGRNVEFQSGKINNLHLNLNMMDNWSVNVQECRIDTEYLTGHNGNVKLQKGECKRMFWIPEKDDAKLQVTLTEKACVTMIE</sequence>
<dbReference type="Proteomes" id="UP000487596">
    <property type="component" value="Unassembled WGS sequence"/>
</dbReference>
<keyword evidence="1" id="KW-0812">Transmembrane</keyword>
<evidence type="ECO:0000313" key="7">
    <source>
        <dbReference type="Proteomes" id="UP000487596"/>
    </source>
</evidence>
<evidence type="ECO:0000256" key="1">
    <source>
        <dbReference type="SAM" id="Phobius"/>
    </source>
</evidence>
<evidence type="ECO:0000313" key="6">
    <source>
        <dbReference type="Proteomes" id="UP000434604"/>
    </source>
</evidence>
<dbReference type="EMBL" id="WDEH01000092">
    <property type="protein sequence ID" value="KAB6128729.1"/>
    <property type="molecule type" value="Genomic_DNA"/>
</dbReference>
<dbReference type="EMBL" id="QRNE01000169">
    <property type="protein sequence ID" value="RHK19805.1"/>
    <property type="molecule type" value="Genomic_DNA"/>
</dbReference>
<name>A0A174M2U7_9BACE</name>
<evidence type="ECO:0000313" key="4">
    <source>
        <dbReference type="EMBL" id="RHK19805.1"/>
    </source>
</evidence>
<evidence type="ECO:0000313" key="3">
    <source>
        <dbReference type="EMBL" id="KAB6147382.1"/>
    </source>
</evidence>
<gene>
    <name evidence="4" type="ORF">DW075_21155</name>
    <name evidence="3" type="ORF">GA398_12265</name>
    <name evidence="2" type="ORF">GA424_26255</name>
</gene>
<keyword evidence="1" id="KW-1133">Transmembrane helix</keyword>
<dbReference type="EMBL" id="WDED01000016">
    <property type="protein sequence ID" value="KAB6147382.1"/>
    <property type="molecule type" value="Genomic_DNA"/>
</dbReference>
<feature type="transmembrane region" description="Helical" evidence="1">
    <location>
        <begin position="6"/>
        <end position="29"/>
    </location>
</feature>
<organism evidence="4 5">
    <name type="scientific">Bacteroides xylanisolvens</name>
    <dbReference type="NCBI Taxonomy" id="371601"/>
    <lineage>
        <taxon>Bacteria</taxon>
        <taxon>Pseudomonadati</taxon>
        <taxon>Bacteroidota</taxon>
        <taxon>Bacteroidia</taxon>
        <taxon>Bacteroidales</taxon>
        <taxon>Bacteroidaceae</taxon>
        <taxon>Bacteroides</taxon>
    </lineage>
</organism>
<comment type="caution">
    <text evidence="4">The sequence shown here is derived from an EMBL/GenBank/DDBJ whole genome shotgun (WGS) entry which is preliminary data.</text>
</comment>